<dbReference type="PANTHER" id="PTHR38690:SF1">
    <property type="entry name" value="PROTEASE"/>
    <property type="match status" value="1"/>
</dbReference>
<accession>A0ABT6X4H4</accession>
<evidence type="ECO:0000256" key="1">
    <source>
        <dbReference type="SAM" id="Phobius"/>
    </source>
</evidence>
<dbReference type="Pfam" id="PF13116">
    <property type="entry name" value="YhdP"/>
    <property type="match status" value="1"/>
</dbReference>
<gene>
    <name evidence="3" type="ORF">QLQ16_04130</name>
</gene>
<keyword evidence="1" id="KW-1133">Transmembrane helix</keyword>
<dbReference type="PANTHER" id="PTHR38690">
    <property type="entry name" value="PROTEASE-RELATED"/>
    <property type="match status" value="1"/>
</dbReference>
<dbReference type="InterPro" id="IPR025263">
    <property type="entry name" value="YhdP_central"/>
</dbReference>
<evidence type="ECO:0000313" key="3">
    <source>
        <dbReference type="EMBL" id="MDI9233020.1"/>
    </source>
</evidence>
<comment type="caution">
    <text evidence="3">The sequence shown here is derived from an EMBL/GenBank/DDBJ whole genome shotgun (WGS) entry which is preliminary data.</text>
</comment>
<protein>
    <submittedName>
        <fullName evidence="3">YhdP family protein</fullName>
    </submittedName>
</protein>
<name>A0ABT6X4H4_9BURK</name>
<organism evidence="3 4">
    <name type="scientific">Limnohabitans lacus</name>
    <dbReference type="NCBI Taxonomy" id="3045173"/>
    <lineage>
        <taxon>Bacteria</taxon>
        <taxon>Pseudomonadati</taxon>
        <taxon>Pseudomonadota</taxon>
        <taxon>Betaproteobacteria</taxon>
        <taxon>Burkholderiales</taxon>
        <taxon>Comamonadaceae</taxon>
        <taxon>Limnohabitans</taxon>
    </lineage>
</organism>
<dbReference type="NCBIfam" id="TIGR02099">
    <property type="entry name" value="YhdP family protein"/>
    <property type="match status" value="1"/>
</dbReference>
<feature type="transmembrane region" description="Helical" evidence="1">
    <location>
        <begin position="21"/>
        <end position="43"/>
    </location>
</feature>
<reference evidence="3" key="1">
    <citation type="submission" date="2023-05" db="EMBL/GenBank/DDBJ databases">
        <title>Limnohabitans sp. strain HM2-2 Genome sequencing and assembly.</title>
        <authorList>
            <person name="Jung Y."/>
        </authorList>
    </citation>
    <scope>NUCLEOTIDE SEQUENCE</scope>
    <source>
        <strain evidence="3">HM2-2</strain>
    </source>
</reference>
<dbReference type="Proteomes" id="UP001431902">
    <property type="component" value="Unassembled WGS sequence"/>
</dbReference>
<dbReference type="RefSeq" id="WP_283223416.1">
    <property type="nucleotide sequence ID" value="NZ_JASGBH010000002.1"/>
</dbReference>
<keyword evidence="4" id="KW-1185">Reference proteome</keyword>
<evidence type="ECO:0000259" key="2">
    <source>
        <dbReference type="Pfam" id="PF13116"/>
    </source>
</evidence>
<keyword evidence="1" id="KW-0472">Membrane</keyword>
<sequence>MLSIPQHPRLSLWLNHAIHGLSWALLVLGLLLGLAWGVLHLWIVPRIAEYRPAVERLAQQTMGVPVRIGALSAQSTGWAPSFELRQIELLDAQGRPGLSLPRVVVAISVRSVLRLRLEQLVLDSPELDIRLTADGHWQIAGLELPSNGKGDSAGADWLFSQSEVVIRGGTVRWTNERSHLPLQAITRALPSAKPLQTAPETLSLRDVDLVLRNTTRDHDIRLDATPPGSWGSRFVTVGRFKRGLLSTHAAQFSDWSGQMYAYFPQVDVSQLRRHVPLGADIASGQGALRFWSDFEKGQWTGGAVDTDLHQLNIRFDPEHAPLAFESITGRLSAKVLPQQLDVAVRDLSFVSTEGLRWPSGNLRLSYTHEQVQARKPAQGQLQADHLDLQALRDVSLRLPLPQELHQQLQAMAVTGQVEALAVKWTGPWDKPQSYDVQTQVQNLNLPAQAHQWPGLAGAKVQLKMNANGGDVQVDMGEGGAITLPERLEEATVPVQQLHAQARWQRKDGLWDVPQWSLQLKNADLQGQAQGQWHATAQGPGVLDLQGTISQADAARVHRYLPSSLPASVRQYVRDAVVKGRYSDVQIKIKGPLDRLPFANPKDGEFRFAGRLSDVEFDYVPSALMPRGSLPWPRLLGLNGQLVFDRLGLKLSDGTARTGDAKTGLVLSGIQAQIPNMAAQATLEVSADNKGSAAQVLGLVQKSPLDKLLGSALRDAQATGQVQTRFKLTIPLLATQNTKVQGAVVLGGNDLRLIPALPVFEKAQGTVQFSESGFSLSGVQARLLGGPLRLEGGMRTSASANTNEPAIQLRAQGEVSAEGLSKAREFQPLDMLAKQMSGSTAYTANLAWRQGQPELSIQSQLEGLALKLPAPLVKAASTVMPLSIRSRVQGTGDHLQDNLQVDLGRIASVHYVRELSARTPRVLRGTMALGHNNLPPMPDSGVFASVTLDQFSVDDWQALWNSHQTGDIASTDQATVLGYLPTRMGLQANTFTAEGRTLHQVVAGGSREGLSWRANVDARELSGQVAFRPSGGDQPGLLYARLARLNLPPSTAADVESLLETTPANLPALDIVIEQLELRDKKLGRVEIEAVNSEPAQNASPSGREWQLSKFNITTPEGALRSTGRWLTASQGSKVRKTEMSFRMTVHDAGGLLTRLGTPGALRGGSGQLEGTIGWNGSPLALHYPSMKGQLDLKMGRGQFLKADPGAAKLLGVLSLQALPRRLLLDFRDVFYEGFAFDSVAGHVNIERGIATTHNLQIKGVSAVVQLEGSADIAQETQKLRVVILPELDTGTASLVAGIAVNPLVGLSTFLAQLFLQTSITQANTQEFIIDGSWAAPRVTHVNHDTDKSAPSTPKP</sequence>
<feature type="domain" description="YhdP central" evidence="2">
    <location>
        <begin position="21"/>
        <end position="1338"/>
    </location>
</feature>
<dbReference type="InterPro" id="IPR011836">
    <property type="entry name" value="YhdP"/>
</dbReference>
<proteinExistence type="predicted"/>
<evidence type="ECO:0000313" key="4">
    <source>
        <dbReference type="Proteomes" id="UP001431902"/>
    </source>
</evidence>
<keyword evidence="1" id="KW-0812">Transmembrane</keyword>
<dbReference type="EMBL" id="JASGBH010000002">
    <property type="protein sequence ID" value="MDI9233020.1"/>
    <property type="molecule type" value="Genomic_DNA"/>
</dbReference>